<keyword evidence="2" id="KW-1185">Reference proteome</keyword>
<dbReference type="RefSeq" id="WP_069295838.1">
    <property type="nucleotide sequence ID" value="NZ_MCRI01000011.1"/>
</dbReference>
<name>A0A1E3GTS7_9GAMM</name>
<sequence length="164" mass="17919">MKHQSIHTIGAFCLMSSVLLLSGCGGEFSYKRGATAKDFQSEKQRCETVASSEKEIDECLQQQGWLVVGPDKPFLPLSRGESKTIAVAGDVMEETTDQPVDPMEKLQVNSWWRAGAGPEKLMNDSNACSAELGEEHSPEANMSLVTRGLLGCMQKKGWAVLLQQ</sequence>
<accession>A0A1E3GTS7</accession>
<reference evidence="1 2" key="1">
    <citation type="submission" date="2016-07" db="EMBL/GenBank/DDBJ databases">
        <title>Draft Genome Sequence of Methylophaga muralis Bur 1.</title>
        <authorList>
            <person name="Vasilenko O.V."/>
            <person name="Doronina N.V."/>
            <person name="Shmareva M.N."/>
            <person name="Tarlachkov S.V."/>
            <person name="Mustakhimov I."/>
            <person name="Trotsenko Y.A."/>
        </authorList>
    </citation>
    <scope>NUCLEOTIDE SEQUENCE [LARGE SCALE GENOMIC DNA]</scope>
    <source>
        <strain evidence="1 2">Bur 1</strain>
    </source>
</reference>
<evidence type="ECO:0000313" key="1">
    <source>
        <dbReference type="EMBL" id="ODN66966.1"/>
    </source>
</evidence>
<dbReference type="Proteomes" id="UP000094379">
    <property type="component" value="Unassembled WGS sequence"/>
</dbReference>
<dbReference type="STRING" id="291169.A9E74_01360"/>
<protein>
    <recommendedName>
        <fullName evidence="3">Lipoprotein</fullName>
    </recommendedName>
</protein>
<dbReference type="PATRIC" id="fig|291169.3.peg.1367"/>
<gene>
    <name evidence="1" type="ORF">A9E74_01360</name>
</gene>
<dbReference type="PROSITE" id="PS51257">
    <property type="entry name" value="PROKAR_LIPOPROTEIN"/>
    <property type="match status" value="1"/>
</dbReference>
<proteinExistence type="predicted"/>
<dbReference type="AlphaFoldDB" id="A0A1E3GTS7"/>
<comment type="caution">
    <text evidence="1">The sequence shown here is derived from an EMBL/GenBank/DDBJ whole genome shotgun (WGS) entry which is preliminary data.</text>
</comment>
<evidence type="ECO:0008006" key="3">
    <source>
        <dbReference type="Google" id="ProtNLM"/>
    </source>
</evidence>
<organism evidence="1 2">
    <name type="scientific">Methylophaga muralis</name>
    <dbReference type="NCBI Taxonomy" id="291169"/>
    <lineage>
        <taxon>Bacteria</taxon>
        <taxon>Pseudomonadati</taxon>
        <taxon>Pseudomonadota</taxon>
        <taxon>Gammaproteobacteria</taxon>
        <taxon>Thiotrichales</taxon>
        <taxon>Piscirickettsiaceae</taxon>
        <taxon>Methylophaga</taxon>
    </lineage>
</organism>
<evidence type="ECO:0000313" key="2">
    <source>
        <dbReference type="Proteomes" id="UP000094379"/>
    </source>
</evidence>
<dbReference type="EMBL" id="MCRI01000011">
    <property type="protein sequence ID" value="ODN66966.1"/>
    <property type="molecule type" value="Genomic_DNA"/>
</dbReference>